<proteinExistence type="predicted"/>
<dbReference type="WBParaSite" id="Minc3s03386g33693">
    <property type="protein sequence ID" value="Minc3s03386g33693"/>
    <property type="gene ID" value="Minc3s03386g33693"/>
</dbReference>
<organism evidence="2 3">
    <name type="scientific">Meloidogyne incognita</name>
    <name type="common">Southern root-knot nematode worm</name>
    <name type="synonym">Oxyuris incognita</name>
    <dbReference type="NCBI Taxonomy" id="6306"/>
    <lineage>
        <taxon>Eukaryota</taxon>
        <taxon>Metazoa</taxon>
        <taxon>Ecdysozoa</taxon>
        <taxon>Nematoda</taxon>
        <taxon>Chromadorea</taxon>
        <taxon>Rhabditida</taxon>
        <taxon>Tylenchina</taxon>
        <taxon>Tylenchomorpha</taxon>
        <taxon>Tylenchoidea</taxon>
        <taxon>Meloidogynidae</taxon>
        <taxon>Meloidogyninae</taxon>
        <taxon>Meloidogyne</taxon>
        <taxon>Meloidogyne incognita group</taxon>
    </lineage>
</organism>
<dbReference type="AlphaFoldDB" id="A0A914N5F0"/>
<evidence type="ECO:0000313" key="2">
    <source>
        <dbReference type="Proteomes" id="UP000887563"/>
    </source>
</evidence>
<dbReference type="Proteomes" id="UP000887563">
    <property type="component" value="Unplaced"/>
</dbReference>
<evidence type="ECO:0000313" key="3">
    <source>
        <dbReference type="WBParaSite" id="Minc3s03386g33693"/>
    </source>
</evidence>
<protein>
    <submittedName>
        <fullName evidence="3">Candidate secreted effector</fullName>
    </submittedName>
</protein>
<name>A0A914N5F0_MELIC</name>
<keyword evidence="2" id="KW-1185">Reference proteome</keyword>
<evidence type="ECO:0000256" key="1">
    <source>
        <dbReference type="SAM" id="MobiDB-lite"/>
    </source>
</evidence>
<sequence length="194" mass="21796">MILTIIFPFSLEYYGGGSYGSYGGASYGGRSYGGGSYGGGSYGGSGYNYGLRGGGGHQKVPTYQQANPGIPQGYAYRVPVVQPCGAYYPCPPPTVPTKEPVITSTSTVQLHRKKQQKLHRKKQQKLQLHRKKQQKFKLQQRRELQSRILQFKKLQLGIILAKVLRKGVQLREVQLRIQRLREEVQMPLVKNLKI</sequence>
<reference evidence="3" key="1">
    <citation type="submission" date="2022-11" db="UniProtKB">
        <authorList>
            <consortium name="WormBaseParasite"/>
        </authorList>
    </citation>
    <scope>IDENTIFICATION</scope>
</reference>
<accession>A0A914N5F0</accession>
<feature type="region of interest" description="Disordered" evidence="1">
    <location>
        <begin position="118"/>
        <end position="137"/>
    </location>
</feature>